<feature type="transmembrane region" description="Helical" evidence="1">
    <location>
        <begin position="149"/>
        <end position="174"/>
    </location>
</feature>
<sequence length="266" mass="30637">MKGIRLAFKIINTLTKDSFHYPNRLYANMLILVSRLGVLLALYWYVFKLNGGIINGVTFIVVAWSMFFYFSFSNFNLRRISRLIMEDVQSGNVEVFLCKPISYLSYKIWWTFGLGFYNFIFIGFLGFIILALVISVPASMTIGLFIPTLILELILATILTFIIYSIVGLLAFWIEDVNPVFWINDKFVMILGGSYLPVALFPDYLYKIAIYSPFGASMFVSHIVYDSWKVDWLKLMGIQIFWIITLGIFLIWLFKKARGKVSVNGG</sequence>
<dbReference type="AlphaFoldDB" id="A0A0G0BSZ7"/>
<keyword evidence="1" id="KW-0812">Transmembrane</keyword>
<feature type="transmembrane region" description="Helical" evidence="1">
    <location>
        <begin position="237"/>
        <end position="254"/>
    </location>
</feature>
<keyword evidence="1" id="KW-1133">Transmembrane helix</keyword>
<comment type="caution">
    <text evidence="2">The sequence shown here is derived from an EMBL/GenBank/DDBJ whole genome shotgun (WGS) entry which is preliminary data.</text>
</comment>
<evidence type="ECO:0000313" key="3">
    <source>
        <dbReference type="Proteomes" id="UP000034952"/>
    </source>
</evidence>
<proteinExistence type="predicted"/>
<name>A0A0G0BSZ7_9BACT</name>
<feature type="transmembrane region" description="Helical" evidence="1">
    <location>
        <begin position="180"/>
        <end position="201"/>
    </location>
</feature>
<evidence type="ECO:0000256" key="1">
    <source>
        <dbReference type="SAM" id="Phobius"/>
    </source>
</evidence>
<feature type="transmembrane region" description="Helical" evidence="1">
    <location>
        <begin position="116"/>
        <end position="137"/>
    </location>
</feature>
<dbReference type="PANTHER" id="PTHR36832">
    <property type="entry name" value="SLR1174 PROTEIN-RELATED"/>
    <property type="match status" value="1"/>
</dbReference>
<reference evidence="2 3" key="1">
    <citation type="journal article" date="2015" name="Nature">
        <title>rRNA introns, odd ribosomes, and small enigmatic genomes across a large radiation of phyla.</title>
        <authorList>
            <person name="Brown C.T."/>
            <person name="Hug L.A."/>
            <person name="Thomas B.C."/>
            <person name="Sharon I."/>
            <person name="Castelle C.J."/>
            <person name="Singh A."/>
            <person name="Wilkins M.J."/>
            <person name="Williams K.H."/>
            <person name="Banfield J.F."/>
        </authorList>
    </citation>
    <scope>NUCLEOTIDE SEQUENCE [LARGE SCALE GENOMIC DNA]</scope>
</reference>
<feature type="transmembrane region" description="Helical" evidence="1">
    <location>
        <begin position="25"/>
        <end position="46"/>
    </location>
</feature>
<dbReference type="Pfam" id="PF06182">
    <property type="entry name" value="ABC2_membrane_6"/>
    <property type="match status" value="1"/>
</dbReference>
<feature type="transmembrane region" description="Helical" evidence="1">
    <location>
        <begin position="52"/>
        <end position="72"/>
    </location>
</feature>
<dbReference type="PANTHER" id="PTHR36832:SF1">
    <property type="entry name" value="SLR1174 PROTEIN"/>
    <property type="match status" value="1"/>
</dbReference>
<dbReference type="Proteomes" id="UP000034952">
    <property type="component" value="Unassembled WGS sequence"/>
</dbReference>
<keyword evidence="1" id="KW-0472">Membrane</keyword>
<accession>A0A0G0BSZ7</accession>
<evidence type="ECO:0008006" key="4">
    <source>
        <dbReference type="Google" id="ProtNLM"/>
    </source>
</evidence>
<organism evidence="2 3">
    <name type="scientific">Candidatus Nomurabacteria bacterium GW2011_GWE1_35_16</name>
    <dbReference type="NCBI Taxonomy" id="1618761"/>
    <lineage>
        <taxon>Bacteria</taxon>
        <taxon>Candidatus Nomuraibacteriota</taxon>
    </lineage>
</organism>
<gene>
    <name evidence="2" type="ORF">UR64_C0002G0072</name>
</gene>
<dbReference type="InterPro" id="IPR010390">
    <property type="entry name" value="ABC-2_transporter-like"/>
</dbReference>
<evidence type="ECO:0000313" key="2">
    <source>
        <dbReference type="EMBL" id="KKP66856.1"/>
    </source>
</evidence>
<protein>
    <recommendedName>
        <fullName evidence="4">ABC transporter permease</fullName>
    </recommendedName>
</protein>
<dbReference type="EMBL" id="LBPY01000002">
    <property type="protein sequence ID" value="KKP66856.1"/>
    <property type="molecule type" value="Genomic_DNA"/>
</dbReference>